<feature type="transmembrane region" description="Helical" evidence="1">
    <location>
        <begin position="41"/>
        <end position="65"/>
    </location>
</feature>
<reference evidence="3" key="1">
    <citation type="submission" date="2022-05" db="EMBL/GenBank/DDBJ databases">
        <title>Jatrophihabitans sp. SB3-54 whole genome sequence.</title>
        <authorList>
            <person name="Suh M.K."/>
            <person name="Eom M.K."/>
            <person name="Kim J.S."/>
            <person name="Kim H.S."/>
            <person name="Do H.E."/>
            <person name="Shin Y.K."/>
            <person name="Lee J.-S."/>
        </authorList>
    </citation>
    <scope>NUCLEOTIDE SEQUENCE</scope>
    <source>
        <strain evidence="3">SB3-54</strain>
    </source>
</reference>
<evidence type="ECO:0000313" key="3">
    <source>
        <dbReference type="EMBL" id="WAX56951.1"/>
    </source>
</evidence>
<organism evidence="3 4">
    <name type="scientific">Jatrophihabitans cynanchi</name>
    <dbReference type="NCBI Taxonomy" id="2944128"/>
    <lineage>
        <taxon>Bacteria</taxon>
        <taxon>Bacillati</taxon>
        <taxon>Actinomycetota</taxon>
        <taxon>Actinomycetes</taxon>
        <taxon>Jatrophihabitantales</taxon>
        <taxon>Jatrophihabitantaceae</taxon>
        <taxon>Jatrophihabitans</taxon>
    </lineage>
</organism>
<protein>
    <submittedName>
        <fullName evidence="3">PH domain-containing protein</fullName>
    </submittedName>
</protein>
<evidence type="ECO:0000313" key="4">
    <source>
        <dbReference type="Proteomes" id="UP001164693"/>
    </source>
</evidence>
<evidence type="ECO:0000256" key="1">
    <source>
        <dbReference type="SAM" id="Phobius"/>
    </source>
</evidence>
<dbReference type="Proteomes" id="UP001164693">
    <property type="component" value="Chromosome"/>
</dbReference>
<keyword evidence="1" id="KW-0472">Membrane</keyword>
<gene>
    <name evidence="3" type="ORF">M6B22_20870</name>
</gene>
<sequence length="149" mass="16489">MPAVMSVRAKPVVMARIGYAGAVVVLAAFVITALLQKRDNAGAHFASIDQVGTVVIGIILAGLCLMPTRPRMEADETAVRLRSFLGGWRVVPWDVIVRVEFPRKVRFARLVLPGEETLAIYAVQRLDRERAVQTMARLRELFAAAHPER</sequence>
<dbReference type="RefSeq" id="WP_269443485.1">
    <property type="nucleotide sequence ID" value="NZ_CP097463.1"/>
</dbReference>
<dbReference type="InterPro" id="IPR019692">
    <property type="entry name" value="CFP-6_PH"/>
</dbReference>
<keyword evidence="4" id="KW-1185">Reference proteome</keyword>
<feature type="transmembrane region" description="Helical" evidence="1">
    <location>
        <begin position="12"/>
        <end position="35"/>
    </location>
</feature>
<dbReference type="Pfam" id="PF10756">
    <property type="entry name" value="bPH_6"/>
    <property type="match status" value="1"/>
</dbReference>
<name>A0ABY7JWM9_9ACTN</name>
<accession>A0ABY7JWM9</accession>
<keyword evidence="1" id="KW-1133">Transmembrane helix</keyword>
<proteinExistence type="predicted"/>
<dbReference type="EMBL" id="CP097463">
    <property type="protein sequence ID" value="WAX56951.1"/>
    <property type="molecule type" value="Genomic_DNA"/>
</dbReference>
<feature type="domain" description="Low molecular weight protein antigen 6 PH" evidence="2">
    <location>
        <begin position="69"/>
        <end position="140"/>
    </location>
</feature>
<evidence type="ECO:0000259" key="2">
    <source>
        <dbReference type="Pfam" id="PF10756"/>
    </source>
</evidence>
<keyword evidence="1" id="KW-0812">Transmembrane</keyword>